<evidence type="ECO:0000313" key="1">
    <source>
        <dbReference type="EMBL" id="WOI34695.1"/>
    </source>
</evidence>
<reference evidence="1 2" key="1">
    <citation type="submission" date="2023-10" db="EMBL/GenBank/DDBJ databases">
        <title>Eight complete genome sequences of bacteria isolated from laboratory stock of Giant Kelp gametophytes.</title>
        <authorList>
            <person name="Tolentino B."/>
            <person name="Nuzhdin S."/>
        </authorList>
    </citation>
    <scope>NUCLEOTIDE SEQUENCE [LARGE SCALE GENOMIC DNA]</scope>
    <source>
        <strain evidence="1 2">LC.270.F.C4</strain>
    </source>
</reference>
<sequence length="87" mass="9897">MLDVSVPNIFALHIRIPEEAAIAASFSLGCIHRFITAMCFHRFAASLCAFRWADWRNCIRFFCNGFASGFSLESIRAPWHPQDTAIF</sequence>
<keyword evidence="2" id="KW-1185">Reference proteome</keyword>
<name>A0ABZ0HKJ7_TRISK</name>
<evidence type="ECO:0000313" key="2">
    <source>
        <dbReference type="Proteomes" id="UP001302666"/>
    </source>
</evidence>
<dbReference type="EMBL" id="CP136704">
    <property type="protein sequence ID" value="WOI34695.1"/>
    <property type="molecule type" value="Genomic_DNA"/>
</dbReference>
<organism evidence="1 2">
    <name type="scientific">Tritonibacter scottomollicae</name>
    <name type="common">Epibacterium scottomollicae</name>
    <dbReference type="NCBI Taxonomy" id="483013"/>
    <lineage>
        <taxon>Bacteria</taxon>
        <taxon>Pseudomonadati</taxon>
        <taxon>Pseudomonadota</taxon>
        <taxon>Alphaproteobacteria</taxon>
        <taxon>Rhodobacterales</taxon>
        <taxon>Paracoccaceae</taxon>
        <taxon>Tritonibacter</taxon>
    </lineage>
</organism>
<gene>
    <name evidence="1" type="ORF">R1T40_08195</name>
</gene>
<accession>A0ABZ0HKJ7</accession>
<protein>
    <submittedName>
        <fullName evidence="1">Uncharacterized protein</fullName>
    </submittedName>
</protein>
<proteinExistence type="predicted"/>
<dbReference type="Proteomes" id="UP001302666">
    <property type="component" value="Chromosome"/>
</dbReference>